<reference evidence="2 3" key="1">
    <citation type="submission" date="2020-08" db="EMBL/GenBank/DDBJ databases">
        <title>Genemic of Streptomyces polyaspartic.</title>
        <authorList>
            <person name="Liu W."/>
        </authorList>
    </citation>
    <scope>NUCLEOTIDE SEQUENCE [LARGE SCALE GENOMIC DNA]</scope>
    <source>
        <strain evidence="2 3">TRM66268-LWL</strain>
    </source>
</reference>
<organism evidence="2 3">
    <name type="scientific">Streptomyces polyasparticus</name>
    <dbReference type="NCBI Taxonomy" id="2767826"/>
    <lineage>
        <taxon>Bacteria</taxon>
        <taxon>Bacillati</taxon>
        <taxon>Actinomycetota</taxon>
        <taxon>Actinomycetes</taxon>
        <taxon>Kitasatosporales</taxon>
        <taxon>Streptomycetaceae</taxon>
        <taxon>Streptomyces</taxon>
    </lineage>
</organism>
<accession>A0ABR7SVX4</accession>
<feature type="compositionally biased region" description="Low complexity" evidence="1">
    <location>
        <begin position="97"/>
        <end position="110"/>
    </location>
</feature>
<name>A0ABR7SVX4_9ACTN</name>
<dbReference type="EMBL" id="JACTVJ010000029">
    <property type="protein sequence ID" value="MBC9718810.1"/>
    <property type="molecule type" value="Genomic_DNA"/>
</dbReference>
<evidence type="ECO:0008006" key="4">
    <source>
        <dbReference type="Google" id="ProtNLM"/>
    </source>
</evidence>
<feature type="compositionally biased region" description="Low complexity" evidence="1">
    <location>
        <begin position="55"/>
        <end position="64"/>
    </location>
</feature>
<feature type="compositionally biased region" description="Basic and acidic residues" evidence="1">
    <location>
        <begin position="78"/>
        <end position="90"/>
    </location>
</feature>
<feature type="region of interest" description="Disordered" evidence="1">
    <location>
        <begin position="1"/>
        <end position="20"/>
    </location>
</feature>
<gene>
    <name evidence="2" type="ORF">H9Y04_40415</name>
</gene>
<evidence type="ECO:0000313" key="3">
    <source>
        <dbReference type="Proteomes" id="UP000642284"/>
    </source>
</evidence>
<proteinExistence type="predicted"/>
<protein>
    <recommendedName>
        <fullName evidence="4">Lipoprotein</fullName>
    </recommendedName>
</protein>
<evidence type="ECO:0000256" key="1">
    <source>
        <dbReference type="SAM" id="MobiDB-lite"/>
    </source>
</evidence>
<dbReference type="Proteomes" id="UP000642284">
    <property type="component" value="Unassembled WGS sequence"/>
</dbReference>
<feature type="region of interest" description="Disordered" evidence="1">
    <location>
        <begin position="45"/>
        <end position="142"/>
    </location>
</feature>
<comment type="caution">
    <text evidence="2">The sequence shown here is derived from an EMBL/GenBank/DDBJ whole genome shotgun (WGS) entry which is preliminary data.</text>
</comment>
<evidence type="ECO:0000313" key="2">
    <source>
        <dbReference type="EMBL" id="MBC9718810.1"/>
    </source>
</evidence>
<keyword evidence="3" id="KW-1185">Reference proteome</keyword>
<sequence>MGQPAPVGSPNRAGTRRVARVHRTTRAALLLSLTVTAVSGCVAVKSPAAPPTTPSGPAAAPSAKGHAEPQIVQAPAHEALERVRAEEQERAPQAPGVVRTPAAEPAPVREAAPDAVRESGAAPHADTAPALPRAQPPGALPSTAVCTLGEQYGGWPADSPQALICRGAYGG</sequence>